<proteinExistence type="inferred from homology"/>
<dbReference type="PATRIC" id="fig|445709.3.peg.3665"/>
<reference evidence="7" key="1">
    <citation type="submission" date="2015-06" db="EMBL/GenBank/DDBJ databases">
        <authorList>
            <person name="Lim Y.L."/>
            <person name="Ee R."/>
            <person name="Yong D."/>
            <person name="How K.Y."/>
            <person name="Yin W.F."/>
            <person name="Chan K.G."/>
        </authorList>
    </citation>
    <scope>NUCLEOTIDE SEQUENCE [LARGE SCALE GENOMIC DNA]</scope>
    <source>
        <strain evidence="7">DSM 25325</strain>
    </source>
</reference>
<dbReference type="EMBL" id="CP011568">
    <property type="protein sequence ID" value="AKJ70680.1"/>
    <property type="molecule type" value="Genomic_DNA"/>
</dbReference>
<dbReference type="STRING" id="445709.ABW99_17355"/>
<comment type="subcellular location">
    <subcellularLocation>
        <location evidence="1 4">Periplasm</location>
    </subcellularLocation>
</comment>
<keyword evidence="2" id="KW-0732">Signal</keyword>
<keyword evidence="7" id="KW-1185">Reference proteome</keyword>
<gene>
    <name evidence="6" type="ORF">ABW99_17355</name>
</gene>
<sequence length="233" mass="24285">MFTLLCAGSPALAATAPAAPSIAWQDPQTIRQTALSFLQAQTGGMPGTVKITLGEAVSNRMAACTAMEAFLPPGARLWGTTSVGVRCSGARPWTLYLQARIAVDATYFVAGRQISAGQTIQAGDLIARQGDLTLLPRSIVTDPSQAVGQVAQNMITAGLPIRQDLLHGAIVVQQGQNLRVVAKGSHFEVSAEGQVLTRASVGQMVQVRMRSGQVVSGVVAHDRSGGVEVIVSL</sequence>
<dbReference type="GO" id="GO:0042597">
    <property type="term" value="C:periplasmic space"/>
    <property type="evidence" value="ECO:0007669"/>
    <property type="project" value="UniProtKB-SubCell"/>
</dbReference>
<keyword evidence="6" id="KW-0282">Flagellum</keyword>
<name>A0A0G3EUN3_9BURK</name>
<evidence type="ECO:0000313" key="6">
    <source>
        <dbReference type="EMBL" id="AKJ70680.1"/>
    </source>
</evidence>
<accession>A0A0G3EUN3</accession>
<keyword evidence="4" id="KW-1005">Bacterial flagellum biogenesis</keyword>
<dbReference type="Pfam" id="PF17656">
    <property type="entry name" value="ChapFlgA_N"/>
    <property type="match status" value="1"/>
</dbReference>
<protein>
    <recommendedName>
        <fullName evidence="4">Flagella basal body P-ring formation protein FlgA</fullName>
    </recommendedName>
</protein>
<keyword evidence="6" id="KW-0966">Cell projection</keyword>
<dbReference type="Gene3D" id="3.90.1210.10">
    <property type="entry name" value="Antifreeze-like/N-acetylneuraminic acid synthase C-terminal domain"/>
    <property type="match status" value="1"/>
</dbReference>
<dbReference type="Pfam" id="PF13144">
    <property type="entry name" value="ChapFlgA"/>
    <property type="match status" value="1"/>
</dbReference>
<dbReference type="PANTHER" id="PTHR36307">
    <property type="entry name" value="FLAGELLA BASAL BODY P-RING FORMATION PROTEIN FLGA"/>
    <property type="match status" value="1"/>
</dbReference>
<dbReference type="NCBIfam" id="TIGR03170">
    <property type="entry name" value="flgA_cterm"/>
    <property type="match status" value="1"/>
</dbReference>
<evidence type="ECO:0000256" key="3">
    <source>
        <dbReference type="ARBA" id="ARBA00022764"/>
    </source>
</evidence>
<dbReference type="Gene3D" id="2.30.30.760">
    <property type="match status" value="1"/>
</dbReference>
<feature type="domain" description="SAF" evidence="5">
    <location>
        <begin position="105"/>
        <end position="167"/>
    </location>
</feature>
<dbReference type="SMART" id="SM00858">
    <property type="entry name" value="SAF"/>
    <property type="match status" value="1"/>
</dbReference>
<comment type="similarity">
    <text evidence="4">Belongs to the FlgA family.</text>
</comment>
<dbReference type="Proteomes" id="UP000036700">
    <property type="component" value="Chromosome"/>
</dbReference>
<dbReference type="InterPro" id="IPR039246">
    <property type="entry name" value="Flagellar_FlgA"/>
</dbReference>
<dbReference type="PANTHER" id="PTHR36307:SF1">
    <property type="entry name" value="FLAGELLA BASAL BODY P-RING FORMATION PROTEIN FLGA"/>
    <property type="match status" value="1"/>
</dbReference>
<dbReference type="InterPro" id="IPR041231">
    <property type="entry name" value="FlgA_N"/>
</dbReference>
<keyword evidence="6" id="KW-0969">Cilium</keyword>
<evidence type="ECO:0000256" key="4">
    <source>
        <dbReference type="RuleBase" id="RU362063"/>
    </source>
</evidence>
<comment type="function">
    <text evidence="4">Involved in the assembly process of the P-ring formation. It may associate with FlgF on the rod constituting a structure essential for the P-ring assembly or may act as a modulator protein for the P-ring assembly.</text>
</comment>
<evidence type="ECO:0000256" key="1">
    <source>
        <dbReference type="ARBA" id="ARBA00004418"/>
    </source>
</evidence>
<dbReference type="InterPro" id="IPR013974">
    <property type="entry name" value="SAF"/>
</dbReference>
<evidence type="ECO:0000313" key="7">
    <source>
        <dbReference type="Proteomes" id="UP000036700"/>
    </source>
</evidence>
<dbReference type="InterPro" id="IPR017585">
    <property type="entry name" value="SAF_FlgA"/>
</dbReference>
<dbReference type="KEGG" id="ptx:ABW99_17355"/>
<dbReference type="GO" id="GO:0044780">
    <property type="term" value="P:bacterial-type flagellum assembly"/>
    <property type="evidence" value="ECO:0007669"/>
    <property type="project" value="InterPro"/>
</dbReference>
<keyword evidence="3 4" id="KW-0574">Periplasm</keyword>
<dbReference type="AlphaFoldDB" id="A0A0G3EUN3"/>
<organism evidence="6 7">
    <name type="scientific">Pandoraea thiooxydans</name>
    <dbReference type="NCBI Taxonomy" id="445709"/>
    <lineage>
        <taxon>Bacteria</taxon>
        <taxon>Pseudomonadati</taxon>
        <taxon>Pseudomonadota</taxon>
        <taxon>Betaproteobacteria</taxon>
        <taxon>Burkholderiales</taxon>
        <taxon>Burkholderiaceae</taxon>
        <taxon>Pandoraea</taxon>
    </lineage>
</organism>
<evidence type="ECO:0000259" key="5">
    <source>
        <dbReference type="SMART" id="SM00858"/>
    </source>
</evidence>
<dbReference type="CDD" id="cd11614">
    <property type="entry name" value="SAF_CpaB_FlgA_like"/>
    <property type="match status" value="1"/>
</dbReference>
<evidence type="ECO:0000256" key="2">
    <source>
        <dbReference type="ARBA" id="ARBA00022729"/>
    </source>
</evidence>